<dbReference type="HAMAP" id="MF_01973">
    <property type="entry name" value="lon_bact"/>
    <property type="match status" value="1"/>
</dbReference>
<evidence type="ECO:0000256" key="2">
    <source>
        <dbReference type="ARBA" id="ARBA00022490"/>
    </source>
</evidence>
<dbReference type="InterPro" id="IPR003111">
    <property type="entry name" value="Lon_prtase_N"/>
</dbReference>
<dbReference type="Gene3D" id="3.40.50.300">
    <property type="entry name" value="P-loop containing nucleotide triphosphate hydrolases"/>
    <property type="match status" value="1"/>
</dbReference>
<keyword evidence="19" id="KW-1185">Reference proteome</keyword>
<evidence type="ECO:0000256" key="6">
    <source>
        <dbReference type="ARBA" id="ARBA00022825"/>
    </source>
</evidence>
<keyword evidence="6 10" id="KW-0720">Serine protease</keyword>
<evidence type="ECO:0000256" key="11">
    <source>
        <dbReference type="PIRNR" id="PIRNR001174"/>
    </source>
</evidence>
<dbReference type="Gene3D" id="1.20.5.5270">
    <property type="match status" value="1"/>
</dbReference>
<dbReference type="Gene3D" id="2.30.130.40">
    <property type="entry name" value="LON domain-like"/>
    <property type="match status" value="1"/>
</dbReference>
<protein>
    <recommendedName>
        <fullName evidence="10 11">Lon protease</fullName>
        <ecNumber evidence="10 11">3.4.21.53</ecNumber>
    </recommendedName>
    <alternativeName>
        <fullName evidence="10">ATP-dependent protease La</fullName>
    </alternativeName>
</protein>
<keyword evidence="3 10" id="KW-0645">Protease</keyword>
<dbReference type="NCBIfam" id="TIGR00763">
    <property type="entry name" value="lon"/>
    <property type="match status" value="1"/>
</dbReference>
<dbReference type="FunFam" id="3.40.50.300:FF:000021">
    <property type="entry name" value="Lon protease homolog"/>
    <property type="match status" value="1"/>
</dbReference>
<evidence type="ECO:0000256" key="8">
    <source>
        <dbReference type="ARBA" id="ARBA00023016"/>
    </source>
</evidence>
<organism evidence="18 19">
    <name type="scientific">Muribaculum gordoncarteri</name>
    <dbReference type="NCBI Taxonomy" id="2530390"/>
    <lineage>
        <taxon>Bacteria</taxon>
        <taxon>Pseudomonadati</taxon>
        <taxon>Bacteroidota</taxon>
        <taxon>Bacteroidia</taxon>
        <taxon>Bacteroidales</taxon>
        <taxon>Muribaculaceae</taxon>
        <taxon>Muribaculum</taxon>
    </lineage>
</organism>
<dbReference type="InterPro" id="IPR003593">
    <property type="entry name" value="AAA+_ATPase"/>
</dbReference>
<keyword evidence="8 10" id="KW-0346">Stress response</keyword>
<feature type="active site" evidence="10 12">
    <location>
        <position position="705"/>
    </location>
</feature>
<dbReference type="Gene3D" id="1.10.8.60">
    <property type="match status" value="1"/>
</dbReference>
<dbReference type="RefSeq" id="WP_136410029.1">
    <property type="nucleotide sequence ID" value="NZ_CP039393.1"/>
</dbReference>
<dbReference type="Gene3D" id="3.30.230.10">
    <property type="match status" value="1"/>
</dbReference>
<dbReference type="InterPro" id="IPR027417">
    <property type="entry name" value="P-loop_NTPase"/>
</dbReference>
<dbReference type="SMART" id="SM00464">
    <property type="entry name" value="LON"/>
    <property type="match status" value="1"/>
</dbReference>
<comment type="subunit">
    <text evidence="10 11">Homohexamer. Organized in a ring with a central cavity.</text>
</comment>
<comment type="subcellular location">
    <subcellularLocation>
        <location evidence="1 10 11">Cytoplasm</location>
    </subcellularLocation>
</comment>
<dbReference type="InterPro" id="IPR014721">
    <property type="entry name" value="Ribsml_uS5_D2-typ_fold_subgr"/>
</dbReference>
<evidence type="ECO:0000256" key="13">
    <source>
        <dbReference type="PIRSR" id="PIRSR001174-2"/>
    </source>
</evidence>
<gene>
    <name evidence="10 18" type="primary">lon</name>
    <name evidence="18" type="ORF">E7746_04845</name>
</gene>
<feature type="domain" description="Lon N-terminal" evidence="17">
    <location>
        <begin position="33"/>
        <end position="231"/>
    </location>
</feature>
<keyword evidence="4 10" id="KW-0547">Nucleotide-binding</keyword>
<evidence type="ECO:0000313" key="18">
    <source>
        <dbReference type="EMBL" id="QCD35261.1"/>
    </source>
</evidence>
<dbReference type="SUPFAM" id="SSF52540">
    <property type="entry name" value="P-loop containing nucleoside triphosphate hydrolases"/>
    <property type="match status" value="1"/>
</dbReference>
<dbReference type="InterPro" id="IPR008268">
    <property type="entry name" value="Peptidase_S16_AS"/>
</dbReference>
<reference evidence="18 19" key="1">
    <citation type="submission" date="2019-02" db="EMBL/GenBank/DDBJ databases">
        <title>Isolation and identification of novel species under the genus Muribaculum.</title>
        <authorList>
            <person name="Miyake S."/>
            <person name="Ding Y."/>
            <person name="Low A."/>
            <person name="Soh M."/>
            <person name="Seedorf H."/>
        </authorList>
    </citation>
    <scope>NUCLEOTIDE SEQUENCE [LARGE SCALE GENOMIC DNA]</scope>
    <source>
        <strain evidence="18 19">TLL-A4</strain>
    </source>
</reference>
<dbReference type="PROSITE" id="PS01046">
    <property type="entry name" value="LON_SER"/>
    <property type="match status" value="1"/>
</dbReference>
<dbReference type="InterPro" id="IPR027543">
    <property type="entry name" value="Lon_bac"/>
</dbReference>
<dbReference type="Pfam" id="PF00004">
    <property type="entry name" value="AAA"/>
    <property type="match status" value="1"/>
</dbReference>
<dbReference type="InterPro" id="IPR008269">
    <property type="entry name" value="Lon_proteolytic"/>
</dbReference>
<dbReference type="Proteomes" id="UP000297031">
    <property type="component" value="Chromosome"/>
</dbReference>
<feature type="active site" evidence="10 12">
    <location>
        <position position="748"/>
    </location>
</feature>
<dbReference type="GO" id="GO:0034605">
    <property type="term" value="P:cellular response to heat"/>
    <property type="evidence" value="ECO:0007669"/>
    <property type="project" value="UniProtKB-UniRule"/>
</dbReference>
<comment type="function">
    <text evidence="10">ATP-dependent serine protease that mediates the selective degradation of mutant and abnormal proteins as well as certain short-lived regulatory proteins. Required for cellular homeostasis and for survival from DNA damage and developmental changes induced by stress. Degrades polypeptides processively to yield small peptide fragments that are 5 to 10 amino acids long. Binds to DNA in a double-stranded, site-specific manner.</text>
</comment>
<dbReference type="GO" id="GO:0005524">
    <property type="term" value="F:ATP binding"/>
    <property type="evidence" value="ECO:0007669"/>
    <property type="project" value="UniProtKB-UniRule"/>
</dbReference>
<name>A0A4P7VNA7_9BACT</name>
<sequence>MNNSDKDNHKIISLGQIDIDPSKFNAEPDLDALPLLATQNLVLFPGVTIPISLVRISSQFTAQYALDSKNPIGIVCQRNPEDDAPTLESLYDYGTIADVIKIFDLPDGGHTAIIRARDKFHIIGSAENSNAGGNALAAKVEIVKDAKPRRNDKDFVAVVQAIKNLTLRLLKDMDGMQEFFLNVQNFPDPIGLVNMICTQSPFPTDQKMALLLEDNVKERAKELLAQLTRQEQMLLVAEEIQSSARQSFDQQQRHAFLQQQMEAIRQELYGDNDDDLTVFRRKADEIDFPANVAAVFDKELDKLGRLNPQSPDYSVQYSYIETLLELPWNKYSDLNTDLNLAKDILDADHYGLPKVKERILEQIAVLLNNPEGKAPILCLVGPPGVGKTSLGQSVARALGRKYQRVSLGGLHDEAEIRGHRRTYIGAMPGRIIDAVKRVGTSNPVLLLDEIDKIGSDFKGDPSAALLEVLDPEQNCRFHDNYVDIDYDLSKVLFIATANTLTTLSQPLLDRMEIIDLSGYLLEEKIEIANRHIIPRLLKEFKLKKSQLSFTPEAIAHIIENYTSESGVRQLEKQISKIIRKIVLALMLKEKYPHKIQPKHLKGYLGLERYSKDLYEGNEFAGVVTGLAWTAVGGEILFIESSLSRAKGDKLILTGNLGNVMKESAAIALQYVKSHSRELGIDDELFEKYQLHVHVPEGAIPKDGPSAGITMATSIVSAFTQRKVRSCLAMTGEITLRGKVLPVGGIKEKILAAKRAGITDIILSVENRKDVEDIDAMYISGLTFHYVKTVMEVIDKALLDEKVAHYREL</sequence>
<dbReference type="PANTHER" id="PTHR10046">
    <property type="entry name" value="ATP DEPENDENT LON PROTEASE FAMILY MEMBER"/>
    <property type="match status" value="1"/>
</dbReference>
<dbReference type="GO" id="GO:0005737">
    <property type="term" value="C:cytoplasm"/>
    <property type="evidence" value="ECO:0007669"/>
    <property type="project" value="UniProtKB-SubCell"/>
</dbReference>
<dbReference type="GO" id="GO:0043565">
    <property type="term" value="F:sequence-specific DNA binding"/>
    <property type="evidence" value="ECO:0007669"/>
    <property type="project" value="UniProtKB-UniRule"/>
</dbReference>
<evidence type="ECO:0000259" key="16">
    <source>
        <dbReference type="PROSITE" id="PS51786"/>
    </source>
</evidence>
<accession>A0A4P7VNA7</accession>
<evidence type="ECO:0000256" key="12">
    <source>
        <dbReference type="PIRSR" id="PIRSR001174-1"/>
    </source>
</evidence>
<dbReference type="Pfam" id="PF02190">
    <property type="entry name" value="LON_substr_bdg"/>
    <property type="match status" value="1"/>
</dbReference>
<dbReference type="InterPro" id="IPR054594">
    <property type="entry name" value="Lon_lid"/>
</dbReference>
<evidence type="ECO:0000256" key="3">
    <source>
        <dbReference type="ARBA" id="ARBA00022670"/>
    </source>
</evidence>
<dbReference type="OrthoDB" id="9803599at2"/>
<evidence type="ECO:0000256" key="1">
    <source>
        <dbReference type="ARBA" id="ARBA00004496"/>
    </source>
</evidence>
<evidence type="ECO:0000256" key="10">
    <source>
        <dbReference type="HAMAP-Rule" id="MF_01973"/>
    </source>
</evidence>
<dbReference type="PROSITE" id="PS51787">
    <property type="entry name" value="LON_N"/>
    <property type="match status" value="1"/>
</dbReference>
<evidence type="ECO:0000313" key="19">
    <source>
        <dbReference type="Proteomes" id="UP000297031"/>
    </source>
</evidence>
<dbReference type="PRINTS" id="PR00830">
    <property type="entry name" value="ENDOLAPTASE"/>
</dbReference>
<keyword evidence="2 10" id="KW-0963">Cytoplasm</keyword>
<evidence type="ECO:0000256" key="15">
    <source>
        <dbReference type="RuleBase" id="RU000591"/>
    </source>
</evidence>
<dbReference type="SMART" id="SM00382">
    <property type="entry name" value="AAA"/>
    <property type="match status" value="1"/>
</dbReference>
<dbReference type="SUPFAM" id="SSF88697">
    <property type="entry name" value="PUA domain-like"/>
    <property type="match status" value="1"/>
</dbReference>
<dbReference type="Gene3D" id="1.20.58.1480">
    <property type="match status" value="1"/>
</dbReference>
<dbReference type="Pfam" id="PF22667">
    <property type="entry name" value="Lon_lid"/>
    <property type="match status" value="1"/>
</dbReference>
<evidence type="ECO:0000256" key="4">
    <source>
        <dbReference type="ARBA" id="ARBA00022741"/>
    </source>
</evidence>
<keyword evidence="5 10" id="KW-0378">Hydrolase</keyword>
<dbReference type="GO" id="GO:0016887">
    <property type="term" value="F:ATP hydrolysis activity"/>
    <property type="evidence" value="ECO:0007669"/>
    <property type="project" value="UniProtKB-UniRule"/>
</dbReference>
<dbReference type="InterPro" id="IPR020568">
    <property type="entry name" value="Ribosomal_Su5_D2-typ_SF"/>
</dbReference>
<dbReference type="EC" id="3.4.21.53" evidence="10 11"/>
<dbReference type="CDD" id="cd19500">
    <property type="entry name" value="RecA-like_Lon"/>
    <property type="match status" value="1"/>
</dbReference>
<dbReference type="EMBL" id="CP039393">
    <property type="protein sequence ID" value="QCD35261.1"/>
    <property type="molecule type" value="Genomic_DNA"/>
</dbReference>
<dbReference type="GO" id="GO:0006515">
    <property type="term" value="P:protein quality control for misfolded or incompletely synthesized proteins"/>
    <property type="evidence" value="ECO:0007669"/>
    <property type="project" value="UniProtKB-UniRule"/>
</dbReference>
<feature type="domain" description="Lon proteolytic" evidence="16">
    <location>
        <begin position="617"/>
        <end position="799"/>
    </location>
</feature>
<dbReference type="InterPro" id="IPR027065">
    <property type="entry name" value="Lon_Prtase"/>
</dbReference>
<dbReference type="AlphaFoldDB" id="A0A4P7VNA7"/>
<comment type="induction">
    <text evidence="10">By heat shock.</text>
</comment>
<comment type="similarity">
    <text evidence="10 11 14 15">Belongs to the peptidase S16 family.</text>
</comment>
<evidence type="ECO:0000256" key="7">
    <source>
        <dbReference type="ARBA" id="ARBA00022840"/>
    </source>
</evidence>
<evidence type="ECO:0000256" key="14">
    <source>
        <dbReference type="PROSITE-ProRule" id="PRU01122"/>
    </source>
</evidence>
<dbReference type="InterPro" id="IPR004815">
    <property type="entry name" value="Lon_bac/euk-typ"/>
</dbReference>
<dbReference type="PIRSF" id="PIRSF001174">
    <property type="entry name" value="Lon_proteas"/>
    <property type="match status" value="1"/>
</dbReference>
<evidence type="ECO:0000256" key="5">
    <source>
        <dbReference type="ARBA" id="ARBA00022801"/>
    </source>
</evidence>
<evidence type="ECO:0000259" key="17">
    <source>
        <dbReference type="PROSITE" id="PS51787"/>
    </source>
</evidence>
<dbReference type="KEGG" id="mgod:E7746_04845"/>
<comment type="catalytic activity">
    <reaction evidence="9 10 11 14">
        <text>Hydrolysis of proteins in presence of ATP.</text>
        <dbReference type="EC" id="3.4.21.53"/>
    </reaction>
</comment>
<dbReference type="InterPro" id="IPR046336">
    <property type="entry name" value="Lon_prtase_N_sf"/>
</dbReference>
<dbReference type="PROSITE" id="PS51786">
    <property type="entry name" value="LON_PROTEOLYTIC"/>
    <property type="match status" value="1"/>
</dbReference>
<dbReference type="GO" id="GO:0004176">
    <property type="term" value="F:ATP-dependent peptidase activity"/>
    <property type="evidence" value="ECO:0007669"/>
    <property type="project" value="UniProtKB-UniRule"/>
</dbReference>
<proteinExistence type="evidence at transcript level"/>
<dbReference type="Pfam" id="PF05362">
    <property type="entry name" value="Lon_C"/>
    <property type="match status" value="1"/>
</dbReference>
<dbReference type="SUPFAM" id="SSF54211">
    <property type="entry name" value="Ribosomal protein S5 domain 2-like"/>
    <property type="match status" value="1"/>
</dbReference>
<dbReference type="GO" id="GO:0004252">
    <property type="term" value="F:serine-type endopeptidase activity"/>
    <property type="evidence" value="ECO:0007669"/>
    <property type="project" value="UniProtKB-UniRule"/>
</dbReference>
<dbReference type="InterPro" id="IPR015947">
    <property type="entry name" value="PUA-like_sf"/>
</dbReference>
<keyword evidence="7 10" id="KW-0067">ATP-binding</keyword>
<evidence type="ECO:0000256" key="9">
    <source>
        <dbReference type="ARBA" id="ARBA00050665"/>
    </source>
</evidence>
<dbReference type="InterPro" id="IPR003959">
    <property type="entry name" value="ATPase_AAA_core"/>
</dbReference>
<feature type="binding site" evidence="10 13">
    <location>
        <begin position="381"/>
        <end position="388"/>
    </location>
    <ligand>
        <name>ATP</name>
        <dbReference type="ChEBI" id="CHEBI:30616"/>
    </ligand>
</feature>